<sequence>MMSSAKLSSAVGITVLFCLMLLHCHATDYFVGDADLGWSGLVSMESWPEGKHLYAGDVLIFNYDPSDGTNVVVVDKKGHDDCEATPGAKFYNSGNDRIALQFGPNYFISTNGLCPMGLKMAINATDYIVGDDLGWSADASMEGWPEGKHLYAGDVLIFKYDTSDGTNVVVVDQKGHDECAETPGSKVYDSGNDRIPLHFGPSYFINSANELCPQGMKMAINATTRPPLI</sequence>
<organism evidence="3 4">
    <name type="scientific">Turnera subulata</name>
    <dbReference type="NCBI Taxonomy" id="218843"/>
    <lineage>
        <taxon>Eukaryota</taxon>
        <taxon>Viridiplantae</taxon>
        <taxon>Streptophyta</taxon>
        <taxon>Embryophyta</taxon>
        <taxon>Tracheophyta</taxon>
        <taxon>Spermatophyta</taxon>
        <taxon>Magnoliopsida</taxon>
        <taxon>eudicotyledons</taxon>
        <taxon>Gunneridae</taxon>
        <taxon>Pentapetalae</taxon>
        <taxon>rosids</taxon>
        <taxon>fabids</taxon>
        <taxon>Malpighiales</taxon>
        <taxon>Passifloraceae</taxon>
        <taxon>Turnera</taxon>
    </lineage>
</organism>
<evidence type="ECO:0000313" key="3">
    <source>
        <dbReference type="EMBL" id="KAJ4827786.1"/>
    </source>
</evidence>
<dbReference type="Pfam" id="PF02298">
    <property type="entry name" value="Cu_bind_like"/>
    <property type="match status" value="2"/>
</dbReference>
<accession>A0A9Q0FAG7</accession>
<dbReference type="Gene3D" id="2.60.40.420">
    <property type="entry name" value="Cupredoxins - blue copper proteins"/>
    <property type="match status" value="2"/>
</dbReference>
<feature type="chain" id="PRO_5040375956" description="Phytocyanin domain-containing protein" evidence="1">
    <location>
        <begin position="27"/>
        <end position="229"/>
    </location>
</feature>
<feature type="domain" description="Phytocyanin" evidence="2">
    <location>
        <begin position="125"/>
        <end position="224"/>
    </location>
</feature>
<feature type="domain" description="Phytocyanin" evidence="2">
    <location>
        <begin position="27"/>
        <end position="126"/>
    </location>
</feature>
<dbReference type="GO" id="GO:0005886">
    <property type="term" value="C:plasma membrane"/>
    <property type="evidence" value="ECO:0007669"/>
    <property type="project" value="TreeGrafter"/>
</dbReference>
<dbReference type="InterPro" id="IPR008972">
    <property type="entry name" value="Cupredoxin"/>
</dbReference>
<keyword evidence="4" id="KW-1185">Reference proteome</keyword>
<dbReference type="AlphaFoldDB" id="A0A9Q0FAG7"/>
<evidence type="ECO:0000259" key="2">
    <source>
        <dbReference type="PROSITE" id="PS51485"/>
    </source>
</evidence>
<dbReference type="Proteomes" id="UP001141552">
    <property type="component" value="Unassembled WGS sequence"/>
</dbReference>
<feature type="signal peptide" evidence="1">
    <location>
        <begin position="1"/>
        <end position="26"/>
    </location>
</feature>
<dbReference type="InterPro" id="IPR039391">
    <property type="entry name" value="Phytocyanin-like"/>
</dbReference>
<dbReference type="InterPro" id="IPR003245">
    <property type="entry name" value="Phytocyanin_dom"/>
</dbReference>
<name>A0A9Q0FAG7_9ROSI</name>
<gene>
    <name evidence="3" type="ORF">Tsubulata_021260</name>
</gene>
<keyword evidence="1" id="KW-0732">Signal</keyword>
<evidence type="ECO:0000313" key="4">
    <source>
        <dbReference type="Proteomes" id="UP001141552"/>
    </source>
</evidence>
<protein>
    <recommendedName>
        <fullName evidence="2">Phytocyanin domain-containing protein</fullName>
    </recommendedName>
</protein>
<dbReference type="GO" id="GO:0009055">
    <property type="term" value="F:electron transfer activity"/>
    <property type="evidence" value="ECO:0007669"/>
    <property type="project" value="InterPro"/>
</dbReference>
<dbReference type="EMBL" id="JAKUCV010006333">
    <property type="protein sequence ID" value="KAJ4827786.1"/>
    <property type="molecule type" value="Genomic_DNA"/>
</dbReference>
<comment type="caution">
    <text evidence="3">The sequence shown here is derived from an EMBL/GenBank/DDBJ whole genome shotgun (WGS) entry which is preliminary data.</text>
</comment>
<dbReference type="SUPFAM" id="SSF49503">
    <property type="entry name" value="Cupredoxins"/>
    <property type="match status" value="2"/>
</dbReference>
<evidence type="ECO:0000256" key="1">
    <source>
        <dbReference type="SAM" id="SignalP"/>
    </source>
</evidence>
<dbReference type="PANTHER" id="PTHR33021:SF292">
    <property type="entry name" value="EARLY NODULIN-LIKE PROTEIN 22"/>
    <property type="match status" value="1"/>
</dbReference>
<reference evidence="3" key="1">
    <citation type="submission" date="2022-02" db="EMBL/GenBank/DDBJ databases">
        <authorList>
            <person name="Henning P.M."/>
            <person name="McCubbin A.G."/>
            <person name="Shore J.S."/>
        </authorList>
    </citation>
    <scope>NUCLEOTIDE SEQUENCE</scope>
    <source>
        <strain evidence="3">F60SS</strain>
        <tissue evidence="3">Leaves</tissue>
    </source>
</reference>
<dbReference type="OrthoDB" id="1934652at2759"/>
<dbReference type="PANTHER" id="PTHR33021">
    <property type="entry name" value="BLUE COPPER PROTEIN"/>
    <property type="match status" value="1"/>
</dbReference>
<reference evidence="3" key="2">
    <citation type="journal article" date="2023" name="Plants (Basel)">
        <title>Annotation of the Turnera subulata (Passifloraceae) Draft Genome Reveals the S-Locus Evolved after the Divergence of Turneroideae from Passifloroideae in a Stepwise Manner.</title>
        <authorList>
            <person name="Henning P.M."/>
            <person name="Roalson E.H."/>
            <person name="Mir W."/>
            <person name="McCubbin A.G."/>
            <person name="Shore J.S."/>
        </authorList>
    </citation>
    <scope>NUCLEOTIDE SEQUENCE</scope>
    <source>
        <strain evidence="3">F60SS</strain>
    </source>
</reference>
<proteinExistence type="predicted"/>
<dbReference type="PROSITE" id="PS51485">
    <property type="entry name" value="PHYTOCYANIN"/>
    <property type="match status" value="2"/>
</dbReference>